<dbReference type="PROSITE" id="PS50911">
    <property type="entry name" value="CHAP"/>
    <property type="match status" value="1"/>
</dbReference>
<dbReference type="Proteomes" id="UP000326924">
    <property type="component" value="Unassembled WGS sequence"/>
</dbReference>
<dbReference type="InterPro" id="IPR007921">
    <property type="entry name" value="CHAP_dom"/>
</dbReference>
<name>A0A5J5EWM8_9PEZI</name>
<proteinExistence type="predicted"/>
<reference evidence="3 4" key="1">
    <citation type="submission" date="2019-09" db="EMBL/GenBank/DDBJ databases">
        <title>Draft genome of the ectomycorrhizal ascomycete Sphaerosporella brunnea.</title>
        <authorList>
            <consortium name="DOE Joint Genome Institute"/>
            <person name="Benucci G.M."/>
            <person name="Marozzi G."/>
            <person name="Antonielli L."/>
            <person name="Sanchez S."/>
            <person name="Marco P."/>
            <person name="Wang X."/>
            <person name="Falini L.B."/>
            <person name="Barry K."/>
            <person name="Haridas S."/>
            <person name="Lipzen A."/>
            <person name="Labutti K."/>
            <person name="Grigoriev I.V."/>
            <person name="Murat C."/>
            <person name="Martin F."/>
            <person name="Albertini E."/>
            <person name="Donnini D."/>
            <person name="Bonito G."/>
        </authorList>
    </citation>
    <scope>NUCLEOTIDE SEQUENCE [LARGE SCALE GENOMIC DNA]</scope>
    <source>
        <strain evidence="3 4">Sb_GMNB300</strain>
    </source>
</reference>
<feature type="chain" id="PRO_5023865445" evidence="1">
    <location>
        <begin position="19"/>
        <end position="238"/>
    </location>
</feature>
<dbReference type="InterPro" id="IPR038765">
    <property type="entry name" value="Papain-like_cys_pep_sf"/>
</dbReference>
<dbReference type="OrthoDB" id="5358886at2759"/>
<feature type="signal peptide" evidence="1">
    <location>
        <begin position="1"/>
        <end position="18"/>
    </location>
</feature>
<sequence length="238" mass="25624">MKLSLLLPLSLLGTLASAAPYPLVHTDSLHCRASPSTTSKIVKTYTGSADIKISCQTYGESIKGNRIWDKTSDGCYVADYYVKTGSSGFVAPQCPGGGGGGTSSNVPGPRGDDYLFRSSCGGVDPWNYYKCQCTSFVAQRINKRLGVAFTNRYKGAAWGNANTWDEAARRTGVKINSTPKPGCVAQTNAGRYGHVAWVSAVNGDTVVIEEYNWVKREGYSTRTVARSAFNYIHLTSST</sequence>
<evidence type="ECO:0000313" key="4">
    <source>
        <dbReference type="Proteomes" id="UP000326924"/>
    </source>
</evidence>
<gene>
    <name evidence="3" type="ORF">FN846DRAFT_950220</name>
</gene>
<comment type="caution">
    <text evidence="3">The sequence shown here is derived from an EMBL/GenBank/DDBJ whole genome shotgun (WGS) entry which is preliminary data.</text>
</comment>
<feature type="domain" description="Peptidase C51" evidence="2">
    <location>
        <begin position="108"/>
        <end position="233"/>
    </location>
</feature>
<dbReference type="InParanoid" id="A0A5J5EWM8"/>
<protein>
    <submittedName>
        <fullName evidence="3">CHAP domain-containing protein</fullName>
    </submittedName>
</protein>
<dbReference type="SUPFAM" id="SSF54001">
    <property type="entry name" value="Cysteine proteinases"/>
    <property type="match status" value="1"/>
</dbReference>
<dbReference type="Gene3D" id="3.90.1720.10">
    <property type="entry name" value="endopeptidase domain like (from Nostoc punctiforme)"/>
    <property type="match status" value="1"/>
</dbReference>
<organism evidence="3 4">
    <name type="scientific">Sphaerosporella brunnea</name>
    <dbReference type="NCBI Taxonomy" id="1250544"/>
    <lineage>
        <taxon>Eukaryota</taxon>
        <taxon>Fungi</taxon>
        <taxon>Dikarya</taxon>
        <taxon>Ascomycota</taxon>
        <taxon>Pezizomycotina</taxon>
        <taxon>Pezizomycetes</taxon>
        <taxon>Pezizales</taxon>
        <taxon>Pyronemataceae</taxon>
        <taxon>Sphaerosporella</taxon>
    </lineage>
</organism>
<dbReference type="EMBL" id="VXIS01000097">
    <property type="protein sequence ID" value="KAA8905678.1"/>
    <property type="molecule type" value="Genomic_DNA"/>
</dbReference>
<dbReference type="AlphaFoldDB" id="A0A5J5EWM8"/>
<evidence type="ECO:0000259" key="2">
    <source>
        <dbReference type="PROSITE" id="PS50911"/>
    </source>
</evidence>
<keyword evidence="4" id="KW-1185">Reference proteome</keyword>
<evidence type="ECO:0000256" key="1">
    <source>
        <dbReference type="SAM" id="SignalP"/>
    </source>
</evidence>
<evidence type="ECO:0000313" key="3">
    <source>
        <dbReference type="EMBL" id="KAA8905678.1"/>
    </source>
</evidence>
<dbReference type="Pfam" id="PF05257">
    <property type="entry name" value="CHAP"/>
    <property type="match status" value="1"/>
</dbReference>
<accession>A0A5J5EWM8</accession>
<keyword evidence="1" id="KW-0732">Signal</keyword>